<dbReference type="OrthoDB" id="6778023at2759"/>
<name>A0A8J5D2A3_CHIOP</name>
<dbReference type="EMBL" id="JACEEZ010001526">
    <property type="protein sequence ID" value="KAG0729106.1"/>
    <property type="molecule type" value="Genomic_DNA"/>
</dbReference>
<dbReference type="AlphaFoldDB" id="A0A8J5D2A3"/>
<sequence>MEGKKTTPRTAPEGWCQPLLDDPQKAALLAAHYQDKDWCPVFLSRHPLPSQSGDKYCCCLPGISALASPFTTDEMGPGLVHLRPGKAAGRVTCRMKFLLHMTPPFKSRHSPSSTPVGSGASFLRTGNPPPCYLYPKTREGPTLPSTFSPYRLLSAWVSSWSDWWPRCHPGAGGWPSPERGAVLASGPQEHPRCLAKLEFTSVTNYRG</sequence>
<evidence type="ECO:0000313" key="1">
    <source>
        <dbReference type="EMBL" id="KAG0729106.1"/>
    </source>
</evidence>
<keyword evidence="2" id="KW-1185">Reference proteome</keyword>
<evidence type="ECO:0000313" key="2">
    <source>
        <dbReference type="Proteomes" id="UP000770661"/>
    </source>
</evidence>
<reference evidence="1" key="1">
    <citation type="submission" date="2020-07" db="EMBL/GenBank/DDBJ databases">
        <title>The High-quality genome of the commercially important snow crab, Chionoecetes opilio.</title>
        <authorList>
            <person name="Jeong J.-H."/>
            <person name="Ryu S."/>
        </authorList>
    </citation>
    <scope>NUCLEOTIDE SEQUENCE</scope>
    <source>
        <strain evidence="1">MADBK_172401_WGS</strain>
        <tissue evidence="1">Digestive gland</tissue>
    </source>
</reference>
<gene>
    <name evidence="1" type="ORF">GWK47_003573</name>
</gene>
<accession>A0A8J5D2A3</accession>
<comment type="caution">
    <text evidence="1">The sequence shown here is derived from an EMBL/GenBank/DDBJ whole genome shotgun (WGS) entry which is preliminary data.</text>
</comment>
<organism evidence="1 2">
    <name type="scientific">Chionoecetes opilio</name>
    <name type="common">Atlantic snow crab</name>
    <name type="synonym">Cancer opilio</name>
    <dbReference type="NCBI Taxonomy" id="41210"/>
    <lineage>
        <taxon>Eukaryota</taxon>
        <taxon>Metazoa</taxon>
        <taxon>Ecdysozoa</taxon>
        <taxon>Arthropoda</taxon>
        <taxon>Crustacea</taxon>
        <taxon>Multicrustacea</taxon>
        <taxon>Malacostraca</taxon>
        <taxon>Eumalacostraca</taxon>
        <taxon>Eucarida</taxon>
        <taxon>Decapoda</taxon>
        <taxon>Pleocyemata</taxon>
        <taxon>Brachyura</taxon>
        <taxon>Eubrachyura</taxon>
        <taxon>Majoidea</taxon>
        <taxon>Majidae</taxon>
        <taxon>Chionoecetes</taxon>
    </lineage>
</organism>
<proteinExistence type="predicted"/>
<dbReference type="Proteomes" id="UP000770661">
    <property type="component" value="Unassembled WGS sequence"/>
</dbReference>
<protein>
    <submittedName>
        <fullName evidence="1">Uncharacterized protein</fullName>
    </submittedName>
</protein>